<evidence type="ECO:0000313" key="2">
    <source>
        <dbReference type="EMBL" id="SVE57835.1"/>
    </source>
</evidence>
<reference evidence="2" key="1">
    <citation type="submission" date="2018-05" db="EMBL/GenBank/DDBJ databases">
        <authorList>
            <person name="Lanie J.A."/>
            <person name="Ng W.-L."/>
            <person name="Kazmierczak K.M."/>
            <person name="Andrzejewski T.M."/>
            <person name="Davidsen T.M."/>
            <person name="Wayne K.J."/>
            <person name="Tettelin H."/>
            <person name="Glass J.I."/>
            <person name="Rusch D."/>
            <person name="Podicherti R."/>
            <person name="Tsui H.-C.T."/>
            <person name="Winkler M.E."/>
        </authorList>
    </citation>
    <scope>NUCLEOTIDE SEQUENCE</scope>
</reference>
<name>A0A383ENJ6_9ZZZZ</name>
<feature type="non-terminal residue" evidence="2">
    <location>
        <position position="1"/>
    </location>
</feature>
<feature type="compositionally biased region" description="Basic and acidic residues" evidence="1">
    <location>
        <begin position="23"/>
        <end position="33"/>
    </location>
</feature>
<evidence type="ECO:0000256" key="1">
    <source>
        <dbReference type="SAM" id="MobiDB-lite"/>
    </source>
</evidence>
<dbReference type="EMBL" id="UINC01227090">
    <property type="protein sequence ID" value="SVE57835.1"/>
    <property type="molecule type" value="Genomic_DNA"/>
</dbReference>
<sequence>VPIGGRFVGPGQAQQPRLLIGPSDEHEPDRQPL</sequence>
<organism evidence="2">
    <name type="scientific">marine metagenome</name>
    <dbReference type="NCBI Taxonomy" id="408172"/>
    <lineage>
        <taxon>unclassified sequences</taxon>
        <taxon>metagenomes</taxon>
        <taxon>ecological metagenomes</taxon>
    </lineage>
</organism>
<protein>
    <submittedName>
        <fullName evidence="2">Uncharacterized protein</fullName>
    </submittedName>
</protein>
<feature type="non-terminal residue" evidence="2">
    <location>
        <position position="33"/>
    </location>
</feature>
<dbReference type="AlphaFoldDB" id="A0A383ENJ6"/>
<accession>A0A383ENJ6</accession>
<feature type="region of interest" description="Disordered" evidence="1">
    <location>
        <begin position="1"/>
        <end position="33"/>
    </location>
</feature>
<proteinExistence type="predicted"/>
<gene>
    <name evidence="2" type="ORF">METZ01_LOCUS510689</name>
</gene>